<dbReference type="Proteomes" id="UP000811545">
    <property type="component" value="Unassembled WGS sequence"/>
</dbReference>
<comment type="caution">
    <text evidence="1">The sequence shown here is derived from an EMBL/GenBank/DDBJ whole genome shotgun (WGS) entry which is preliminary data.</text>
</comment>
<protein>
    <submittedName>
        <fullName evidence="1">Uncharacterized protein</fullName>
    </submittedName>
</protein>
<gene>
    <name evidence="1" type="ORF">DDT42_01769</name>
</gene>
<organism evidence="1 2">
    <name type="scientific">Psychracetigena formicireducens</name>
    <dbReference type="NCBI Taxonomy" id="2986056"/>
    <lineage>
        <taxon>Bacteria</taxon>
        <taxon>Bacillati</taxon>
        <taxon>Candidatus Lithacetigenota</taxon>
        <taxon>Candidatus Psychracetigena</taxon>
    </lineage>
</organism>
<name>A0A9E2BI06_PSYF1</name>
<sequence length="162" mass="18466">MATLLRQMPIEFEPRKKNRFFIVFPTEIGIADWEVQTMKAPNLVINEVEIPYFNTSTWVIGRGVWQAMDVTLVDNLGPSTSVKVQEWVRLHHETVTGRQGYAAGYKKNVSFKIADPTGVPVSEWLLLNCMITNVDYGDYDYGDDALAMISMTLRPDQCVLLY</sequence>
<evidence type="ECO:0000313" key="1">
    <source>
        <dbReference type="EMBL" id="MBT9145892.1"/>
    </source>
</evidence>
<accession>A0A9E2BI06</accession>
<dbReference type="AlphaFoldDB" id="A0A9E2BI06"/>
<dbReference type="EMBL" id="QLTW01000213">
    <property type="protein sequence ID" value="MBT9145892.1"/>
    <property type="molecule type" value="Genomic_DNA"/>
</dbReference>
<evidence type="ECO:0000313" key="2">
    <source>
        <dbReference type="Proteomes" id="UP000811545"/>
    </source>
</evidence>
<proteinExistence type="predicted"/>
<reference evidence="1 2" key="1">
    <citation type="journal article" date="2021" name="bioRxiv">
        <title>Unique metabolic strategies in Hadean analogues reveal hints for primordial physiology.</title>
        <authorList>
            <person name="Nobu M.K."/>
            <person name="Nakai R."/>
            <person name="Tamazawa S."/>
            <person name="Mori H."/>
            <person name="Toyoda A."/>
            <person name="Ijiri A."/>
            <person name="Suzuki S."/>
            <person name="Kurokawa K."/>
            <person name="Kamagata Y."/>
            <person name="Tamaki H."/>
        </authorList>
    </citation>
    <scope>NUCLEOTIDE SEQUENCE [LARGE SCALE GENOMIC DNA]</scope>
    <source>
        <strain evidence="1">BS525</strain>
    </source>
</reference>